<dbReference type="Gene3D" id="3.30.70.1290">
    <property type="entry name" value="Transposase IS200-like"/>
    <property type="match status" value="1"/>
</dbReference>
<feature type="domain" description="Transposase IS200-like" evidence="1">
    <location>
        <begin position="9"/>
        <end position="125"/>
    </location>
</feature>
<dbReference type="PANTHER" id="PTHR34322:SF2">
    <property type="entry name" value="TRANSPOSASE IS200-LIKE DOMAIN-CONTAINING PROTEIN"/>
    <property type="match status" value="1"/>
</dbReference>
<accession>A0A6C2UWR4</accession>
<dbReference type="InterPro" id="IPR002686">
    <property type="entry name" value="Transposase_17"/>
</dbReference>
<keyword evidence="3" id="KW-1185">Reference proteome</keyword>
<dbReference type="EMBL" id="CAAHFH010000003">
    <property type="protein sequence ID" value="VGO23286.1"/>
    <property type="molecule type" value="Genomic_DNA"/>
</dbReference>
<evidence type="ECO:0000259" key="1">
    <source>
        <dbReference type="SMART" id="SM01321"/>
    </source>
</evidence>
<dbReference type="AlphaFoldDB" id="A0A6C2UWR4"/>
<dbReference type="Pfam" id="PF01797">
    <property type="entry name" value="Y1_Tnp"/>
    <property type="match status" value="1"/>
</dbReference>
<dbReference type="GO" id="GO:0003677">
    <property type="term" value="F:DNA binding"/>
    <property type="evidence" value="ECO:0007669"/>
    <property type="project" value="InterPro"/>
</dbReference>
<gene>
    <name evidence="2" type="ORF">SCARR_05393</name>
</gene>
<evidence type="ECO:0000313" key="2">
    <source>
        <dbReference type="EMBL" id="VGO23286.1"/>
    </source>
</evidence>
<protein>
    <recommendedName>
        <fullName evidence="1">Transposase IS200-like domain-containing protein</fullName>
    </recommendedName>
</protein>
<evidence type="ECO:0000313" key="3">
    <source>
        <dbReference type="Proteomes" id="UP000346198"/>
    </source>
</evidence>
<reference evidence="2 3" key="1">
    <citation type="submission" date="2019-04" db="EMBL/GenBank/DDBJ databases">
        <authorList>
            <person name="Van Vliet M D."/>
        </authorList>
    </citation>
    <scope>NUCLEOTIDE SEQUENCE [LARGE SCALE GENOMIC DNA]</scope>
    <source>
        <strain evidence="2 3">F21</strain>
    </source>
</reference>
<proteinExistence type="predicted"/>
<dbReference type="GO" id="GO:0004803">
    <property type="term" value="F:transposase activity"/>
    <property type="evidence" value="ECO:0007669"/>
    <property type="project" value="InterPro"/>
</dbReference>
<dbReference type="PANTHER" id="PTHR34322">
    <property type="entry name" value="TRANSPOSASE, Y1_TNP DOMAIN-CONTAINING"/>
    <property type="match status" value="1"/>
</dbReference>
<sequence length="338" mass="38640">MPRKPRVEFEGAIYHIMSRGNRGDAIFLDDKDCETFLDTLDEACTKTGWLVHAFVLMGNHYHLLLETPEANLVVGMKWLQGTYTQRFNSRHKLWGHLLQGRYKALLVDGSGGDYFSAVSSYIHLNPARAKCFDLLEGKLSDFRWSSYPLYLKPAKRPVWLRVDRTLGCLGVQDDTRGRRRFADYMRKRVGEVAGSAQPMEADGSWAGIRRGWCLGSERFREQMLERLETLSGKRESFSGEEVGLHDEGEAEHLLKAGVAVLGMAEPELVALRKGADEKALIAWLLRKHCAVSNAWIAGRLDMGRADCLSRYPKRIEQTEDRELINKREQLRKITRLRD</sequence>
<dbReference type="SUPFAM" id="SSF143422">
    <property type="entry name" value="Transposase IS200-like"/>
    <property type="match status" value="1"/>
</dbReference>
<name>A0A6C2UWR4_9BACT</name>
<organism evidence="2 3">
    <name type="scientific">Pontiella sulfatireligans</name>
    <dbReference type="NCBI Taxonomy" id="2750658"/>
    <lineage>
        <taxon>Bacteria</taxon>
        <taxon>Pseudomonadati</taxon>
        <taxon>Kiritimatiellota</taxon>
        <taxon>Kiritimatiellia</taxon>
        <taxon>Kiritimatiellales</taxon>
        <taxon>Pontiellaceae</taxon>
        <taxon>Pontiella</taxon>
    </lineage>
</organism>
<dbReference type="InterPro" id="IPR036515">
    <property type="entry name" value="Transposase_17_sf"/>
</dbReference>
<dbReference type="RefSeq" id="WP_136065495.1">
    <property type="nucleotide sequence ID" value="NZ_CAAHFH010000003.1"/>
</dbReference>
<dbReference type="GO" id="GO:0006313">
    <property type="term" value="P:DNA transposition"/>
    <property type="evidence" value="ECO:0007669"/>
    <property type="project" value="InterPro"/>
</dbReference>
<dbReference type="Proteomes" id="UP000346198">
    <property type="component" value="Unassembled WGS sequence"/>
</dbReference>
<dbReference type="SMART" id="SM01321">
    <property type="entry name" value="Y1_Tnp"/>
    <property type="match status" value="1"/>
</dbReference>